<evidence type="ECO:0000256" key="1">
    <source>
        <dbReference type="SAM" id="MobiDB-lite"/>
    </source>
</evidence>
<dbReference type="Proteomes" id="UP000826195">
    <property type="component" value="Unassembled WGS sequence"/>
</dbReference>
<organism evidence="2 3">
    <name type="scientific">Cotesia glomerata</name>
    <name type="common">Lepidopteran parasitic wasp</name>
    <name type="synonym">Apanteles glomeratus</name>
    <dbReference type="NCBI Taxonomy" id="32391"/>
    <lineage>
        <taxon>Eukaryota</taxon>
        <taxon>Metazoa</taxon>
        <taxon>Ecdysozoa</taxon>
        <taxon>Arthropoda</taxon>
        <taxon>Hexapoda</taxon>
        <taxon>Insecta</taxon>
        <taxon>Pterygota</taxon>
        <taxon>Neoptera</taxon>
        <taxon>Endopterygota</taxon>
        <taxon>Hymenoptera</taxon>
        <taxon>Apocrita</taxon>
        <taxon>Ichneumonoidea</taxon>
        <taxon>Braconidae</taxon>
        <taxon>Microgastrinae</taxon>
        <taxon>Cotesia</taxon>
    </lineage>
</organism>
<protein>
    <recommendedName>
        <fullName evidence="4">Core-binding (CB) domain-containing protein</fullName>
    </recommendedName>
</protein>
<feature type="compositionally biased region" description="Basic residues" evidence="1">
    <location>
        <begin position="1"/>
        <end position="10"/>
    </location>
</feature>
<evidence type="ECO:0000313" key="3">
    <source>
        <dbReference type="Proteomes" id="UP000826195"/>
    </source>
</evidence>
<accession>A0AAV7HCW5</accession>
<dbReference type="AlphaFoldDB" id="A0AAV7HCW5"/>
<feature type="region of interest" description="Disordered" evidence="1">
    <location>
        <begin position="83"/>
        <end position="102"/>
    </location>
</feature>
<proteinExistence type="predicted"/>
<comment type="caution">
    <text evidence="2">The sequence shown here is derived from an EMBL/GenBank/DDBJ whole genome shotgun (WGS) entry which is preliminary data.</text>
</comment>
<evidence type="ECO:0008006" key="4">
    <source>
        <dbReference type="Google" id="ProtNLM"/>
    </source>
</evidence>
<feature type="compositionally biased region" description="Polar residues" evidence="1">
    <location>
        <begin position="64"/>
        <end position="78"/>
    </location>
</feature>
<keyword evidence="3" id="KW-1185">Reference proteome</keyword>
<reference evidence="2 3" key="1">
    <citation type="journal article" date="2021" name="J. Hered.">
        <title>A chromosome-level genome assembly of the parasitoid wasp, Cotesia glomerata (Hymenoptera: Braconidae).</title>
        <authorList>
            <person name="Pinto B.J."/>
            <person name="Weis J.J."/>
            <person name="Gamble T."/>
            <person name="Ode P.J."/>
            <person name="Paul R."/>
            <person name="Zaspel J.M."/>
        </authorList>
    </citation>
    <scope>NUCLEOTIDE SEQUENCE [LARGE SCALE GENOMIC DNA]</scope>
    <source>
        <strain evidence="2">CgM1</strain>
    </source>
</reference>
<sequence>MGHHKKKSRSRDRSSERTSKRIRKLEDQIGVIAASLDVIQQAILGRDALTPELYLEGTADQTDDSGLTSQSTQPPEIQVVSETTTKVPENGNTKENDPPVDNAAKTAVSTYEVAKDSESETPWELDENGLRIFGEEPVDPTNTRLIKGTPMEAINICLASLEESTLKQYNGTLKLWWQWNKQVNKNPYVGSVEKILKFLSERFSDGVGHSAKMFALKSYLRNLEVRDTKDN</sequence>
<gene>
    <name evidence="2" type="ORF">KQX54_011773</name>
</gene>
<dbReference type="EMBL" id="JAHXZJ010002982">
    <property type="protein sequence ID" value="KAH0535004.1"/>
    <property type="molecule type" value="Genomic_DNA"/>
</dbReference>
<feature type="compositionally biased region" description="Basic and acidic residues" evidence="1">
    <location>
        <begin position="11"/>
        <end position="25"/>
    </location>
</feature>
<name>A0AAV7HCW5_COTGL</name>
<feature type="region of interest" description="Disordered" evidence="1">
    <location>
        <begin position="1"/>
        <end position="25"/>
    </location>
</feature>
<evidence type="ECO:0000313" key="2">
    <source>
        <dbReference type="EMBL" id="KAH0535004.1"/>
    </source>
</evidence>
<feature type="region of interest" description="Disordered" evidence="1">
    <location>
        <begin position="59"/>
        <end position="78"/>
    </location>
</feature>